<feature type="domain" description="Solute-binding protein family 5" evidence="2">
    <location>
        <begin position="82"/>
        <end position="448"/>
    </location>
</feature>
<dbReference type="PANTHER" id="PTHR30290">
    <property type="entry name" value="PERIPLASMIC BINDING COMPONENT OF ABC TRANSPORTER"/>
    <property type="match status" value="1"/>
</dbReference>
<dbReference type="InterPro" id="IPR011980">
    <property type="entry name" value="CntA-like"/>
</dbReference>
<reference evidence="3 4" key="1">
    <citation type="submission" date="2018-07" db="EMBL/GenBank/DDBJ databases">
        <title>Genomic Encyclopedia of Type Strains, Phase III (KMG-III): the genomes of soil and plant-associated and newly described type strains.</title>
        <authorList>
            <person name="Whitman W."/>
        </authorList>
    </citation>
    <scope>NUCLEOTIDE SEQUENCE [LARGE SCALE GENOMIC DNA]</scope>
    <source>
        <strain evidence="3 4">CECT 7506</strain>
    </source>
</reference>
<dbReference type="GO" id="GO:0016151">
    <property type="term" value="F:nickel cation binding"/>
    <property type="evidence" value="ECO:0007669"/>
    <property type="project" value="InterPro"/>
</dbReference>
<dbReference type="PIRSF" id="PIRSF002741">
    <property type="entry name" value="MppA"/>
    <property type="match status" value="1"/>
</dbReference>
<keyword evidence="1" id="KW-0732">Signal</keyword>
<dbReference type="GO" id="GO:0020037">
    <property type="term" value="F:heme binding"/>
    <property type="evidence" value="ECO:0007669"/>
    <property type="project" value="InterPro"/>
</dbReference>
<dbReference type="InterPro" id="IPR000914">
    <property type="entry name" value="SBP_5_dom"/>
</dbReference>
<dbReference type="GO" id="GO:0043190">
    <property type="term" value="C:ATP-binding cassette (ABC) transporter complex"/>
    <property type="evidence" value="ECO:0007669"/>
    <property type="project" value="InterPro"/>
</dbReference>
<dbReference type="InterPro" id="IPR039424">
    <property type="entry name" value="SBP_5"/>
</dbReference>
<comment type="caution">
    <text evidence="3">The sequence shown here is derived from an EMBL/GenBank/DDBJ whole genome shotgun (WGS) entry which is preliminary data.</text>
</comment>
<accession>A0A368W053</accession>
<dbReference type="EMBL" id="QPJD01000007">
    <property type="protein sequence ID" value="RCW48049.1"/>
    <property type="molecule type" value="Genomic_DNA"/>
</dbReference>
<dbReference type="PROSITE" id="PS51257">
    <property type="entry name" value="PROKAR_LIPOPROTEIN"/>
    <property type="match status" value="1"/>
</dbReference>
<dbReference type="GO" id="GO:0030288">
    <property type="term" value="C:outer membrane-bounded periplasmic space"/>
    <property type="evidence" value="ECO:0007669"/>
    <property type="project" value="TreeGrafter"/>
</dbReference>
<dbReference type="OrthoDB" id="9796817at2"/>
<evidence type="ECO:0000256" key="1">
    <source>
        <dbReference type="SAM" id="SignalP"/>
    </source>
</evidence>
<proteinExistence type="predicted"/>
<evidence type="ECO:0000313" key="3">
    <source>
        <dbReference type="EMBL" id="RCW48049.1"/>
    </source>
</evidence>
<dbReference type="GO" id="GO:0015675">
    <property type="term" value="P:nickel cation transport"/>
    <property type="evidence" value="ECO:0007669"/>
    <property type="project" value="InterPro"/>
</dbReference>
<feature type="chain" id="PRO_5038641742" evidence="1">
    <location>
        <begin position="24"/>
        <end position="538"/>
    </location>
</feature>
<evidence type="ECO:0000259" key="2">
    <source>
        <dbReference type="Pfam" id="PF00496"/>
    </source>
</evidence>
<dbReference type="RefSeq" id="WP_114380436.1">
    <property type="nucleotide sequence ID" value="NZ_QPJD01000007.1"/>
</dbReference>
<organism evidence="3 4">
    <name type="scientific">Paenibacillus prosopidis</name>
    <dbReference type="NCBI Taxonomy" id="630520"/>
    <lineage>
        <taxon>Bacteria</taxon>
        <taxon>Bacillati</taxon>
        <taxon>Bacillota</taxon>
        <taxon>Bacilli</taxon>
        <taxon>Bacillales</taxon>
        <taxon>Paenibacillaceae</taxon>
        <taxon>Paenibacillus</taxon>
    </lineage>
</organism>
<dbReference type="Proteomes" id="UP000252415">
    <property type="component" value="Unassembled WGS sequence"/>
</dbReference>
<dbReference type="PANTHER" id="PTHR30290:SF37">
    <property type="entry name" value="NICKEL-BINDING PERIPLASMIC PROTEIN"/>
    <property type="match status" value="1"/>
</dbReference>
<dbReference type="Gene3D" id="3.10.105.10">
    <property type="entry name" value="Dipeptide-binding Protein, Domain 3"/>
    <property type="match status" value="1"/>
</dbReference>
<protein>
    <submittedName>
        <fullName evidence="3">Nickel transport system substrate-binding protein</fullName>
    </submittedName>
</protein>
<sequence>MFTSRVKTLLLMLLILTTALVGCSTKKTEENSGTDAGTAEKVVTVSWPRDIGTMNPHVYNPSQLIAQSMIYEPLVSYKDGGKLEPHLAESWTISEDGKEYTFKIRQNVKFSDGTAFNAEVAKKNFDAVMKNVENHSWLGFIGVLDKTEAVDEFTFKLTLKQPYYPTIQELSVIRPVRFLGEAGFPDDGDTSKGVKQPVGTGPWMLADYKTDEYAEFTRNPNYWGEEPKVDKIVIKIIPDGETRVLAFEKGELDLIYGEGIISMDAYKQLEASGEYETTLSEPIATRQLVLNTTNEALADLKVRQALQHGFNKKAMVEGVTSSLEEMADSLLSQNFPYAQTSAAPAEYDIEKAKAYLDEAGWLLPDGKTVREKDGKPLELELIYEKAEQIQKPMAETLQAEWAAIGVKLNITGLELTEQVKRFRANDFDLYFFSNYGAPYDPHSFIHIVAEKGFGISDALSKLPMKQELDQQVQEALLSTDEKKREELYGAIQTTLHEQAALLPVSYIKKTVVYNKNISGFEFPANRDENPFSSIDIAQ</sequence>
<dbReference type="NCBIfam" id="TIGR02294">
    <property type="entry name" value="nickel_nikA"/>
    <property type="match status" value="1"/>
</dbReference>
<dbReference type="GO" id="GO:0015833">
    <property type="term" value="P:peptide transport"/>
    <property type="evidence" value="ECO:0007669"/>
    <property type="project" value="TreeGrafter"/>
</dbReference>
<evidence type="ECO:0000313" key="4">
    <source>
        <dbReference type="Proteomes" id="UP000252415"/>
    </source>
</evidence>
<gene>
    <name evidence="3" type="ORF">DFP97_107251</name>
</gene>
<dbReference type="AlphaFoldDB" id="A0A368W053"/>
<dbReference type="Pfam" id="PF00496">
    <property type="entry name" value="SBP_bac_5"/>
    <property type="match status" value="1"/>
</dbReference>
<dbReference type="GO" id="GO:1904680">
    <property type="term" value="F:peptide transmembrane transporter activity"/>
    <property type="evidence" value="ECO:0007669"/>
    <property type="project" value="TreeGrafter"/>
</dbReference>
<keyword evidence="4" id="KW-1185">Reference proteome</keyword>
<dbReference type="Gene3D" id="3.40.190.10">
    <property type="entry name" value="Periplasmic binding protein-like II"/>
    <property type="match status" value="1"/>
</dbReference>
<dbReference type="SUPFAM" id="SSF53850">
    <property type="entry name" value="Periplasmic binding protein-like II"/>
    <property type="match status" value="1"/>
</dbReference>
<dbReference type="CDD" id="cd08489">
    <property type="entry name" value="PBP2_NikA"/>
    <property type="match status" value="1"/>
</dbReference>
<name>A0A368W053_9BACL</name>
<dbReference type="InterPro" id="IPR030678">
    <property type="entry name" value="Peptide/Ni-bd"/>
</dbReference>
<feature type="signal peptide" evidence="1">
    <location>
        <begin position="1"/>
        <end position="23"/>
    </location>
</feature>